<evidence type="ECO:0000313" key="3">
    <source>
        <dbReference type="Proteomes" id="UP000183496"/>
    </source>
</evidence>
<keyword evidence="1" id="KW-0812">Transmembrane</keyword>
<protein>
    <submittedName>
        <fullName evidence="2">Uncharacterized protein</fullName>
    </submittedName>
</protein>
<reference evidence="2 3" key="1">
    <citation type="submission" date="2016-10" db="EMBL/GenBank/DDBJ databases">
        <authorList>
            <person name="Varghese N."/>
            <person name="Submissions S."/>
        </authorList>
    </citation>
    <scope>NUCLEOTIDE SEQUENCE [LARGE SCALE GENOMIC DNA]</scope>
    <source>
        <strain evidence="3">DSM 19823 / KCTC 23066 / CCTCC M 208030 / D25</strain>
    </source>
</reference>
<comment type="caution">
    <text evidence="2">The sequence shown here is derived from an EMBL/GenBank/DDBJ whole genome shotgun (WGS) entry which is preliminary data.</text>
</comment>
<dbReference type="AlphaFoldDB" id="A0AAJ4W245"/>
<keyword evidence="3" id="KW-1185">Reference proteome</keyword>
<feature type="transmembrane region" description="Helical" evidence="1">
    <location>
        <begin position="121"/>
        <end position="138"/>
    </location>
</feature>
<dbReference type="EMBL" id="FOFY01000003">
    <property type="protein sequence ID" value="SEQ39897.1"/>
    <property type="molecule type" value="Genomic_DNA"/>
</dbReference>
<dbReference type="Proteomes" id="UP000183496">
    <property type="component" value="Unassembled WGS sequence"/>
</dbReference>
<dbReference type="KEGG" id="mpw:MPR_0977"/>
<organism evidence="2 3">
    <name type="scientific">Myroides profundi</name>
    <dbReference type="NCBI Taxonomy" id="480520"/>
    <lineage>
        <taxon>Bacteria</taxon>
        <taxon>Pseudomonadati</taxon>
        <taxon>Bacteroidota</taxon>
        <taxon>Flavobacteriia</taxon>
        <taxon>Flavobacteriales</taxon>
        <taxon>Flavobacteriaceae</taxon>
        <taxon>Myroides</taxon>
    </lineage>
</organism>
<evidence type="ECO:0000256" key="1">
    <source>
        <dbReference type="SAM" id="Phobius"/>
    </source>
</evidence>
<dbReference type="RefSeq" id="WP_041889756.1">
    <property type="nucleotide sequence ID" value="NZ_CP010817.1"/>
</dbReference>
<keyword evidence="1" id="KW-0472">Membrane</keyword>
<gene>
    <name evidence="2" type="ORF">SAMN04488089_10342</name>
</gene>
<accession>A0AAJ4W245</accession>
<name>A0AAJ4W245_MYRPR</name>
<evidence type="ECO:0000313" key="2">
    <source>
        <dbReference type="EMBL" id="SEQ39897.1"/>
    </source>
</evidence>
<keyword evidence="1" id="KW-1133">Transmembrane helix</keyword>
<sequence length="139" mass="15232">MIKKVIIGICLLVGISVNGQVLTVRPPHPGVLSRSPLIEEEAEVKEENKLNLQEYVERLYHLSSAWYNDGALPVIKSGEYLVIIVGNEGKYNSEPSYSKDLVGIKREDVKSIEYNNGPSVVALYGAIGGVFGVVFVTLK</sequence>
<proteinExistence type="predicted"/>